<dbReference type="AlphaFoldDB" id="A0A6P1NH60"/>
<evidence type="ECO:0000256" key="1">
    <source>
        <dbReference type="ARBA" id="ARBA00006484"/>
    </source>
</evidence>
<evidence type="ECO:0000313" key="5">
    <source>
        <dbReference type="Proteomes" id="UP000463975"/>
    </source>
</evidence>
<dbReference type="PANTHER" id="PTHR42901">
    <property type="entry name" value="ALCOHOL DEHYDROGENASE"/>
    <property type="match status" value="1"/>
</dbReference>
<dbReference type="InterPro" id="IPR036291">
    <property type="entry name" value="NAD(P)-bd_dom_sf"/>
</dbReference>
<dbReference type="EMBL" id="CP047652">
    <property type="protein sequence ID" value="QHI95002.1"/>
    <property type="molecule type" value="Genomic_DNA"/>
</dbReference>
<dbReference type="Gene3D" id="3.40.50.720">
    <property type="entry name" value="NAD(P)-binding Rossmann-like Domain"/>
    <property type="match status" value="1"/>
</dbReference>
<sequence length="258" mass="28256">MTQALTVFVTGASAGFGKAIAKKLVKEGHHVIASGRRTERLNELHHELGDALLPLSLDMQDIKTIRDLPSSLPEKWQDIDVLINNAGLALGMDPAQNADPDEWETMITTNISGLVEITRAFLPTMIKRNTGYIMSIGSTAGTYPYKGGNVYGATKAFVSQFMQNLRTDLLGTKIRVTNIEPGLCGGSEFSQVRLKDNEKANAVYQGTQPLTPNDIAETIAWLLKLPAHMNVNRMELMPVCQASGGLAVHRKLSRRENQ</sequence>
<evidence type="ECO:0000313" key="4">
    <source>
        <dbReference type="EMBL" id="QHI95002.1"/>
    </source>
</evidence>
<dbReference type="Proteomes" id="UP000463975">
    <property type="component" value="Chromosome"/>
</dbReference>
<dbReference type="Pfam" id="PF00106">
    <property type="entry name" value="adh_short"/>
    <property type="match status" value="1"/>
</dbReference>
<reference evidence="4 5" key="1">
    <citation type="submission" date="2020-01" db="EMBL/GenBank/DDBJ databases">
        <title>Genome sequencing of strain KACC 21507.</title>
        <authorList>
            <person name="Heo J."/>
            <person name="Kim S.-J."/>
            <person name="Kim J.-S."/>
            <person name="Hong S.-B."/>
            <person name="Kwon S.-W."/>
        </authorList>
    </citation>
    <scope>NUCLEOTIDE SEQUENCE [LARGE SCALE GENOMIC DNA]</scope>
    <source>
        <strain evidence="4 5">KACC 21507</strain>
    </source>
</reference>
<dbReference type="InterPro" id="IPR020904">
    <property type="entry name" value="Sc_DH/Rdtase_CS"/>
</dbReference>
<keyword evidence="2" id="KW-0560">Oxidoreductase</keyword>
<evidence type="ECO:0000256" key="2">
    <source>
        <dbReference type="ARBA" id="ARBA00023002"/>
    </source>
</evidence>
<evidence type="ECO:0000256" key="3">
    <source>
        <dbReference type="RuleBase" id="RU000363"/>
    </source>
</evidence>
<accession>A0A6P1NH60</accession>
<dbReference type="InterPro" id="IPR002347">
    <property type="entry name" value="SDR_fam"/>
</dbReference>
<dbReference type="PRINTS" id="PR00081">
    <property type="entry name" value="GDHRDH"/>
</dbReference>
<dbReference type="GO" id="GO:0016616">
    <property type="term" value="F:oxidoreductase activity, acting on the CH-OH group of donors, NAD or NADP as acceptor"/>
    <property type="evidence" value="ECO:0007669"/>
    <property type="project" value="UniProtKB-ARBA"/>
</dbReference>
<name>A0A6P1NH60_9PROT</name>
<protein>
    <submittedName>
        <fullName evidence="4">SDR family NAD(P)-dependent oxidoreductase</fullName>
    </submittedName>
</protein>
<gene>
    <name evidence="4" type="ORF">GT348_00515</name>
</gene>
<dbReference type="PROSITE" id="PS00061">
    <property type="entry name" value="ADH_SHORT"/>
    <property type="match status" value="1"/>
</dbReference>
<proteinExistence type="inferred from homology"/>
<dbReference type="PRINTS" id="PR00080">
    <property type="entry name" value="SDRFAMILY"/>
</dbReference>
<keyword evidence="5" id="KW-1185">Reference proteome</keyword>
<dbReference type="RefSeq" id="WP_160618080.1">
    <property type="nucleotide sequence ID" value="NZ_CP047652.1"/>
</dbReference>
<dbReference type="SUPFAM" id="SSF51735">
    <property type="entry name" value="NAD(P)-binding Rossmann-fold domains"/>
    <property type="match status" value="1"/>
</dbReference>
<dbReference type="KEGG" id="bomb:GT348_00515"/>
<dbReference type="PANTHER" id="PTHR42901:SF1">
    <property type="entry name" value="ALCOHOL DEHYDROGENASE"/>
    <property type="match status" value="1"/>
</dbReference>
<dbReference type="FunFam" id="3.40.50.720:FF:000047">
    <property type="entry name" value="NADP-dependent L-serine/L-allo-threonine dehydrogenase"/>
    <property type="match status" value="1"/>
</dbReference>
<organism evidence="4 5">
    <name type="scientific">Aristophania vespae</name>
    <dbReference type="NCBI Taxonomy" id="2697033"/>
    <lineage>
        <taxon>Bacteria</taxon>
        <taxon>Pseudomonadati</taxon>
        <taxon>Pseudomonadota</taxon>
        <taxon>Alphaproteobacteria</taxon>
        <taxon>Acetobacterales</taxon>
        <taxon>Acetobacteraceae</taxon>
        <taxon>Aristophania</taxon>
    </lineage>
</organism>
<comment type="similarity">
    <text evidence="1 3">Belongs to the short-chain dehydrogenases/reductases (SDR) family.</text>
</comment>